<evidence type="ECO:0000313" key="1">
    <source>
        <dbReference type="EMBL" id="MYM22152.1"/>
    </source>
</evidence>
<evidence type="ECO:0000313" key="2">
    <source>
        <dbReference type="Proteomes" id="UP000479335"/>
    </source>
</evidence>
<keyword evidence="2" id="KW-1185">Reference proteome</keyword>
<name>A0A6L8K8D1_9BURK</name>
<dbReference type="EMBL" id="WWCN01000003">
    <property type="protein sequence ID" value="MYM22152.1"/>
    <property type="molecule type" value="Genomic_DNA"/>
</dbReference>
<comment type="caution">
    <text evidence="1">The sequence shown here is derived from an EMBL/GenBank/DDBJ whole genome shotgun (WGS) entry which is preliminary data.</text>
</comment>
<proteinExistence type="predicted"/>
<evidence type="ECO:0008006" key="3">
    <source>
        <dbReference type="Google" id="ProtNLM"/>
    </source>
</evidence>
<sequence length="88" mass="9736">MLFCGIDLHSNNCLVIVVSDDNDKVVYSNRLPNDLATVCTALGSYQQELSGVVVECTYNWYWLVDGLVASGYSLHLTNTTEIKQYAGL</sequence>
<gene>
    <name evidence="1" type="ORF">GTP46_05780</name>
</gene>
<protein>
    <recommendedName>
        <fullName evidence="3">Transposase</fullName>
    </recommendedName>
</protein>
<organism evidence="1 2">
    <name type="scientific">Duganella flavida</name>
    <dbReference type="NCBI Taxonomy" id="2692175"/>
    <lineage>
        <taxon>Bacteria</taxon>
        <taxon>Pseudomonadati</taxon>
        <taxon>Pseudomonadota</taxon>
        <taxon>Betaproteobacteria</taxon>
        <taxon>Burkholderiales</taxon>
        <taxon>Oxalobacteraceae</taxon>
        <taxon>Telluria group</taxon>
        <taxon>Duganella</taxon>
    </lineage>
</organism>
<accession>A0A6L8K8D1</accession>
<dbReference type="Proteomes" id="UP000479335">
    <property type="component" value="Unassembled WGS sequence"/>
</dbReference>
<reference evidence="1 2" key="1">
    <citation type="submission" date="2019-12" db="EMBL/GenBank/DDBJ databases">
        <title>Novel species isolated from a subtropical stream in China.</title>
        <authorList>
            <person name="Lu H."/>
        </authorList>
    </citation>
    <scope>NUCLEOTIDE SEQUENCE [LARGE SCALE GENOMIC DNA]</scope>
    <source>
        <strain evidence="1 2">FT135W</strain>
    </source>
</reference>
<dbReference type="RefSeq" id="WP_161005668.1">
    <property type="nucleotide sequence ID" value="NZ_WWCN01000003.1"/>
</dbReference>
<dbReference type="AlphaFoldDB" id="A0A6L8K8D1"/>